<evidence type="ECO:0000313" key="2">
    <source>
        <dbReference type="Proteomes" id="UP001152320"/>
    </source>
</evidence>
<reference evidence="1" key="1">
    <citation type="submission" date="2021-10" db="EMBL/GenBank/DDBJ databases">
        <title>Tropical sea cucumber genome reveals ecological adaptation and Cuvierian tubules defense mechanism.</title>
        <authorList>
            <person name="Chen T."/>
        </authorList>
    </citation>
    <scope>NUCLEOTIDE SEQUENCE</scope>
    <source>
        <strain evidence="1">Nanhai2018</strain>
        <tissue evidence="1">Muscle</tissue>
    </source>
</reference>
<organism evidence="1 2">
    <name type="scientific">Holothuria leucospilota</name>
    <name type="common">Black long sea cucumber</name>
    <name type="synonym">Mertensiothuria leucospilota</name>
    <dbReference type="NCBI Taxonomy" id="206669"/>
    <lineage>
        <taxon>Eukaryota</taxon>
        <taxon>Metazoa</taxon>
        <taxon>Echinodermata</taxon>
        <taxon>Eleutherozoa</taxon>
        <taxon>Echinozoa</taxon>
        <taxon>Holothuroidea</taxon>
        <taxon>Aspidochirotacea</taxon>
        <taxon>Aspidochirotida</taxon>
        <taxon>Holothuriidae</taxon>
        <taxon>Holothuria</taxon>
    </lineage>
</organism>
<proteinExistence type="predicted"/>
<sequence length="171" mass="18937">MFRVHACVTGPKLVIPEKEVFPELETRENHFVHVYFGHLTSNDFDDFLEGNSNPYVSVSGLEVAVTIPLAANATGPPLYALSLAMLRKVPDENSVTYSMMVHQTLFQVFLIPTGLLFFTVNATYVSYVTSATWDGVGFCISVKRETIQKRLDAYHNSISDGCGGSKLLKLL</sequence>
<accession>A0A9Q1BDQ9</accession>
<dbReference type="Proteomes" id="UP001152320">
    <property type="component" value="Chromosome 21"/>
</dbReference>
<evidence type="ECO:0000313" key="1">
    <source>
        <dbReference type="EMBL" id="KAJ8021454.1"/>
    </source>
</evidence>
<dbReference type="EMBL" id="JAIZAY010000021">
    <property type="protein sequence ID" value="KAJ8021454.1"/>
    <property type="molecule type" value="Genomic_DNA"/>
</dbReference>
<gene>
    <name evidence="1" type="ORF">HOLleu_38664</name>
</gene>
<dbReference type="AlphaFoldDB" id="A0A9Q1BDQ9"/>
<comment type="caution">
    <text evidence="1">The sequence shown here is derived from an EMBL/GenBank/DDBJ whole genome shotgun (WGS) entry which is preliminary data.</text>
</comment>
<name>A0A9Q1BDQ9_HOLLE</name>
<keyword evidence="2" id="KW-1185">Reference proteome</keyword>
<protein>
    <submittedName>
        <fullName evidence="1">Uncharacterized protein</fullName>
    </submittedName>
</protein>